<comment type="similarity">
    <text evidence="3">Belongs to the glycosyl hydrolase 13 family.</text>
</comment>
<evidence type="ECO:0000256" key="13">
    <source>
        <dbReference type="PIRSR" id="PIRSR001024-1"/>
    </source>
</evidence>
<dbReference type="InterPro" id="IPR017853">
    <property type="entry name" value="GH"/>
</dbReference>
<dbReference type="InterPro" id="IPR013780">
    <property type="entry name" value="Glyco_hydro_b"/>
</dbReference>
<organism evidence="21 22">
    <name type="scientific">Kwoniella newhampshirensis</name>
    <dbReference type="NCBI Taxonomy" id="1651941"/>
    <lineage>
        <taxon>Eukaryota</taxon>
        <taxon>Fungi</taxon>
        <taxon>Dikarya</taxon>
        <taxon>Basidiomycota</taxon>
        <taxon>Agaricomycotina</taxon>
        <taxon>Tremellomycetes</taxon>
        <taxon>Tremellales</taxon>
        <taxon>Cryptococcaceae</taxon>
        <taxon>Kwoniella</taxon>
    </lineage>
</organism>
<evidence type="ECO:0000256" key="8">
    <source>
        <dbReference type="ARBA" id="ARBA00022837"/>
    </source>
</evidence>
<dbReference type="Proteomes" id="UP001388673">
    <property type="component" value="Unassembled WGS sequence"/>
</dbReference>
<evidence type="ECO:0000256" key="14">
    <source>
        <dbReference type="PIRSR" id="PIRSR001024-2"/>
    </source>
</evidence>
<evidence type="ECO:0000256" key="12">
    <source>
        <dbReference type="ARBA" id="ARBA00023295"/>
    </source>
</evidence>
<evidence type="ECO:0000256" key="19">
    <source>
        <dbReference type="SAM" id="SignalP"/>
    </source>
</evidence>
<evidence type="ECO:0000259" key="20">
    <source>
        <dbReference type="SMART" id="SM00642"/>
    </source>
</evidence>
<evidence type="ECO:0000256" key="18">
    <source>
        <dbReference type="SAM" id="MobiDB-lite"/>
    </source>
</evidence>
<dbReference type="RefSeq" id="XP_066803025.1">
    <property type="nucleotide sequence ID" value="XM_066946633.1"/>
</dbReference>
<dbReference type="SUPFAM" id="SSF51011">
    <property type="entry name" value="Glycosyl hydrolase domain"/>
    <property type="match status" value="1"/>
</dbReference>
<comment type="catalytic activity">
    <reaction evidence="1">
        <text>Endohydrolysis of (1-&gt;4)-alpha-D-glucosidic linkages in polysaccharides containing three or more (1-&gt;4)-alpha-linked D-glucose units.</text>
        <dbReference type="EC" id="3.2.1.1"/>
    </reaction>
</comment>
<evidence type="ECO:0000256" key="4">
    <source>
        <dbReference type="ARBA" id="ARBA00012595"/>
    </source>
</evidence>
<feature type="disulfide bond" evidence="16">
    <location>
        <begin position="172"/>
        <end position="186"/>
    </location>
</feature>
<evidence type="ECO:0000256" key="17">
    <source>
        <dbReference type="PIRSR" id="PIRSR001024-5"/>
    </source>
</evidence>
<comment type="cofactor">
    <cofactor evidence="2">
        <name>Ca(2+)</name>
        <dbReference type="ChEBI" id="CHEBI:29108"/>
    </cofactor>
</comment>
<feature type="disulfide bond" evidence="16">
    <location>
        <begin position="52"/>
        <end position="60"/>
    </location>
</feature>
<feature type="binding site" evidence="15">
    <location>
        <position position="232"/>
    </location>
    <ligand>
        <name>Ca(2+)</name>
        <dbReference type="ChEBI" id="CHEBI:29108"/>
        <label>1</label>
    </ligand>
</feature>
<evidence type="ECO:0000256" key="10">
    <source>
        <dbReference type="ARBA" id="ARBA00023180"/>
    </source>
</evidence>
<dbReference type="InterPro" id="IPR013777">
    <property type="entry name" value="A-amylase-like"/>
</dbReference>
<evidence type="ECO:0000256" key="3">
    <source>
        <dbReference type="ARBA" id="ARBA00008061"/>
    </source>
</evidence>
<keyword evidence="8 15" id="KW-0106">Calcium</keyword>
<dbReference type="CDD" id="cd11319">
    <property type="entry name" value="AmyAc_euk_AmyA"/>
    <property type="match status" value="1"/>
</dbReference>
<dbReference type="Pfam" id="PF09260">
    <property type="entry name" value="A_amylase_dom_C"/>
    <property type="match status" value="1"/>
</dbReference>
<dbReference type="GO" id="GO:0004556">
    <property type="term" value="F:alpha-amylase activity"/>
    <property type="evidence" value="ECO:0007669"/>
    <property type="project" value="UniProtKB-EC"/>
</dbReference>
<dbReference type="Gene3D" id="2.60.40.1180">
    <property type="entry name" value="Golgi alpha-mannosidase II"/>
    <property type="match status" value="1"/>
</dbReference>
<dbReference type="Gene3D" id="3.20.20.80">
    <property type="entry name" value="Glycosidases"/>
    <property type="match status" value="1"/>
</dbReference>
<evidence type="ECO:0000256" key="9">
    <source>
        <dbReference type="ARBA" id="ARBA00023157"/>
    </source>
</evidence>
<feature type="site" description="Transition state stabilizer" evidence="14">
    <location>
        <position position="320"/>
    </location>
</feature>
<keyword evidence="22" id="KW-1185">Reference proteome</keyword>
<evidence type="ECO:0000313" key="21">
    <source>
        <dbReference type="EMBL" id="KAK8854787.1"/>
    </source>
</evidence>
<evidence type="ECO:0000256" key="15">
    <source>
        <dbReference type="PIRSR" id="PIRSR001024-3"/>
    </source>
</evidence>
<feature type="region of interest" description="Disordered" evidence="18">
    <location>
        <begin position="497"/>
        <end position="516"/>
    </location>
</feature>
<keyword evidence="7" id="KW-0378">Hydrolase</keyword>
<dbReference type="SMART" id="SM00642">
    <property type="entry name" value="Aamy"/>
    <property type="match status" value="1"/>
</dbReference>
<dbReference type="AlphaFoldDB" id="A0AAW0YZD8"/>
<keyword evidence="11" id="KW-0119">Carbohydrate metabolism</keyword>
<feature type="binding site" evidence="15">
    <location>
        <position position="228"/>
    </location>
    <ligand>
        <name>Ca(2+)</name>
        <dbReference type="ChEBI" id="CHEBI:29108"/>
        <label>2</label>
    </ligand>
</feature>
<protein>
    <recommendedName>
        <fullName evidence="4">alpha-amylase</fullName>
        <ecNumber evidence="4">3.2.1.1</ecNumber>
    </recommendedName>
</protein>
<feature type="signal peptide" evidence="19">
    <location>
        <begin position="1"/>
        <end position="23"/>
    </location>
</feature>
<dbReference type="PANTHER" id="PTHR10357">
    <property type="entry name" value="ALPHA-AMYLASE FAMILY MEMBER"/>
    <property type="match status" value="1"/>
</dbReference>
<keyword evidence="5 15" id="KW-0479">Metal-binding</keyword>
<feature type="active site" description="Nucleophile" evidence="13">
    <location>
        <position position="228"/>
    </location>
</feature>
<dbReference type="FunFam" id="3.20.20.80:FF:000120">
    <property type="entry name" value="Alpha-amylase A"/>
    <property type="match status" value="1"/>
</dbReference>
<accession>A0AAW0YZD8</accession>
<keyword evidence="10" id="KW-0325">Glycoprotein</keyword>
<dbReference type="SUPFAM" id="SSF51445">
    <property type="entry name" value="(Trans)glycosidases"/>
    <property type="match status" value="1"/>
</dbReference>
<evidence type="ECO:0000313" key="22">
    <source>
        <dbReference type="Proteomes" id="UP001388673"/>
    </source>
</evidence>
<feature type="binding site" evidence="17">
    <location>
        <position position="226"/>
    </location>
    <ligand>
        <name>substrate</name>
    </ligand>
</feature>
<evidence type="ECO:0000256" key="11">
    <source>
        <dbReference type="ARBA" id="ARBA00023277"/>
    </source>
</evidence>
<dbReference type="PANTHER" id="PTHR10357:SF215">
    <property type="entry name" value="ALPHA-AMYLASE 1"/>
    <property type="match status" value="1"/>
</dbReference>
<dbReference type="GeneID" id="92180784"/>
<feature type="chain" id="PRO_5043418579" description="alpha-amylase" evidence="19">
    <location>
        <begin position="24"/>
        <end position="543"/>
    </location>
</feature>
<evidence type="ECO:0000256" key="2">
    <source>
        <dbReference type="ARBA" id="ARBA00001913"/>
    </source>
</evidence>
<feature type="binding site" evidence="17">
    <location>
        <position position="105"/>
    </location>
    <ligand>
        <name>substrate</name>
    </ligand>
</feature>
<feature type="active site" description="Proton donor" evidence="13">
    <location>
        <position position="252"/>
    </location>
</feature>
<feature type="binding site" evidence="17">
    <location>
        <position position="256"/>
    </location>
    <ligand>
        <name>substrate</name>
    </ligand>
</feature>
<feature type="binding site" evidence="15">
    <location>
        <position position="197"/>
    </location>
    <ligand>
        <name>Ca(2+)</name>
        <dbReference type="ChEBI" id="CHEBI:29108"/>
        <label>1</label>
    </ligand>
</feature>
<feature type="binding site" evidence="17">
    <location>
        <position position="320"/>
    </location>
    <ligand>
        <name>substrate</name>
    </ligand>
</feature>
<dbReference type="KEGG" id="kne:92180784"/>
<comment type="caution">
    <text evidence="21">The sequence shown here is derived from an EMBL/GenBank/DDBJ whole genome shotgun (WGS) entry which is preliminary data.</text>
</comment>
<evidence type="ECO:0000256" key="6">
    <source>
        <dbReference type="ARBA" id="ARBA00022729"/>
    </source>
</evidence>
<feature type="domain" description="Glycosyl hydrolase family 13 catalytic" evidence="20">
    <location>
        <begin position="36"/>
        <end position="392"/>
    </location>
</feature>
<dbReference type="EMBL" id="JBCAWK010000006">
    <property type="protein sequence ID" value="KAK8854787.1"/>
    <property type="molecule type" value="Genomic_DNA"/>
</dbReference>
<dbReference type="InterPro" id="IPR006047">
    <property type="entry name" value="GH13_cat_dom"/>
</dbReference>
<dbReference type="EC" id="3.2.1.1" evidence="4"/>
<name>A0AAW0YZD8_9TREE</name>
<reference evidence="21 22" key="1">
    <citation type="journal article" date="2024" name="bioRxiv">
        <title>Comparative genomics of Cryptococcus and Kwoniella reveals pathogenesis evolution and contrasting karyotype dynamics via intercentromeric recombination or chromosome fusion.</title>
        <authorList>
            <person name="Coelho M.A."/>
            <person name="David-Palma M."/>
            <person name="Shea T."/>
            <person name="Bowers K."/>
            <person name="McGinley-Smith S."/>
            <person name="Mohammad A.W."/>
            <person name="Gnirke A."/>
            <person name="Yurkov A.M."/>
            <person name="Nowrousian M."/>
            <person name="Sun S."/>
            <person name="Cuomo C.A."/>
            <person name="Heitman J."/>
        </authorList>
    </citation>
    <scope>NUCLEOTIDE SEQUENCE [LARGE SCALE GENOMIC DNA]</scope>
    <source>
        <strain evidence="21 22">CBS 13917</strain>
    </source>
</reference>
<dbReference type="GO" id="GO:0005509">
    <property type="term" value="F:calcium ion binding"/>
    <property type="evidence" value="ECO:0007669"/>
    <property type="project" value="InterPro"/>
</dbReference>
<keyword evidence="6 19" id="KW-0732">Signal</keyword>
<dbReference type="GO" id="GO:0016052">
    <property type="term" value="P:carbohydrate catabolic process"/>
    <property type="evidence" value="ECO:0007669"/>
    <property type="project" value="InterPro"/>
</dbReference>
<feature type="binding site" evidence="17">
    <location>
        <position position="144"/>
    </location>
    <ligand>
        <name>substrate</name>
    </ligand>
</feature>
<feature type="binding site" evidence="15">
    <location>
        <position position="143"/>
    </location>
    <ligand>
        <name>Ca(2+)</name>
        <dbReference type="ChEBI" id="CHEBI:29108"/>
        <label>1</label>
    </ligand>
</feature>
<evidence type="ECO:0000256" key="16">
    <source>
        <dbReference type="PIRSR" id="PIRSR001024-4"/>
    </source>
</evidence>
<evidence type="ECO:0000256" key="5">
    <source>
        <dbReference type="ARBA" id="ARBA00022723"/>
    </source>
</evidence>
<evidence type="ECO:0000256" key="7">
    <source>
        <dbReference type="ARBA" id="ARBA00022801"/>
    </source>
</evidence>
<proteinExistence type="inferred from homology"/>
<feature type="binding site" evidence="15">
    <location>
        <position position="252"/>
    </location>
    <ligand>
        <name>Ca(2+)</name>
        <dbReference type="ChEBI" id="CHEBI:29108"/>
        <label>2</label>
    </ligand>
</feature>
<sequence length="543" mass="57653">MFTSAQALSLFPLLSAFIPSALALDASAMRSKSVYQVITDRFARNSSVTTTCNVADRTYCGGTWSAIASELDYISGMGFDTVWISPVVSNIGGTTGEGESYHGYWTLDPNTLNSNFGTADELRALSTALHNKGMYLMVDVVVNHVAATSSSTFTPSAAYGPFSAQDDFHPFCWITDYSNQTMVEQCWLGDSSVALPDLNTESNTVKQYWDTWITQLVSNYTVDAIRIDTVKHISQAFWPDFVNAAGVFNQGEVLQGDAAYVGPYQNNAQVNPFNYPVYYPLVRAFNGTNQNLQELTTMVSTVKSSFNDPTLLGSFLNNHDNPRFESYVADTSLIKNAHAYPHVSDGIPYVYYGSEAGFKGGNDPDNREPLWTTSYDTNSDMYKFFASLNAARSAAGNASSSFYTNQMNVSTLSNTALLVNKAPLISVLSTSGSSAADASVTVPSSASGWASNTKVVDAVSCNELTTDGSGNLAVTIKQGLPVVLIASSQKGAVCANGTTSSGSGSGSGSSSSSKSAGEKTASGMGLWMAGALSAAVFGLQALL</sequence>
<feature type="binding site" evidence="15">
    <location>
        <position position="184"/>
    </location>
    <ligand>
        <name>Ca(2+)</name>
        <dbReference type="ChEBI" id="CHEBI:29108"/>
        <label>1</label>
    </ligand>
</feature>
<evidence type="ECO:0000256" key="1">
    <source>
        <dbReference type="ARBA" id="ARBA00000548"/>
    </source>
</evidence>
<keyword evidence="12" id="KW-0326">Glycosidase</keyword>
<dbReference type="PIRSF" id="PIRSF001024">
    <property type="entry name" value="Alph-amyl_fung"/>
    <property type="match status" value="1"/>
</dbReference>
<feature type="binding site" evidence="17">
    <location>
        <position position="367"/>
    </location>
    <ligand>
        <name>substrate</name>
    </ligand>
</feature>
<keyword evidence="9 16" id="KW-1015">Disulfide bond</keyword>
<dbReference type="InterPro" id="IPR015340">
    <property type="entry name" value="A_amylase_C_dom"/>
</dbReference>
<gene>
    <name evidence="21" type="ORF">IAR55_003526</name>
</gene>
<dbReference type="Pfam" id="PF00128">
    <property type="entry name" value="Alpha-amylase"/>
    <property type="match status" value="1"/>
</dbReference>